<dbReference type="Pfam" id="PF01494">
    <property type="entry name" value="FAD_binding_3"/>
    <property type="match status" value="1"/>
</dbReference>
<dbReference type="PANTHER" id="PTHR43004">
    <property type="entry name" value="TRK SYSTEM POTASSIUM UPTAKE PROTEIN"/>
    <property type="match status" value="1"/>
</dbReference>
<organism evidence="5 6">
    <name type="scientific">Leucobacter albus</name>
    <dbReference type="NCBI Taxonomy" id="272210"/>
    <lineage>
        <taxon>Bacteria</taxon>
        <taxon>Bacillati</taxon>
        <taxon>Actinomycetota</taxon>
        <taxon>Actinomycetes</taxon>
        <taxon>Micrococcales</taxon>
        <taxon>Microbacteriaceae</taxon>
        <taxon>Leucobacter</taxon>
    </lineage>
</organism>
<dbReference type="Gene3D" id="3.50.50.60">
    <property type="entry name" value="FAD/NAD(P)-binding domain"/>
    <property type="match status" value="1"/>
</dbReference>
<sequence>MAATQTHTQVAIVGAGPVGLTLALLLRHRGVGVRVFESHPGLSRHPKARGIAASSMEVFRGLGIERDVRAVSLPAEHVRFFRGESLVDPAAELTAPGGGDEGSANTPSPGVLCSQDRLEPVLAAAARAAGAELRFGARVTDVRQSPELVELVVAEGDEAPVRYTADVVAGCDGARSLVRERAGIALTGEAGLAEFLSVRFRAPLGEAVRGREATSYFIAGGKGGFLAIDNDTEWIYQYPLAAGAQAAALRSDDEALTRLVRDAAGLPELEVEVADTMLWRMDACVAESFAAGRLVLAGDSAHQTPPTGGHGMNVGIADAEALAWRLADAVGGGTVDAVGAALARYSEERLPVAAAVVARSLDNTRRAYGIDDELLLGAGYAPAPALPEGAYAPSGAIGRRLPHAALEADPGASIIDVAWGRARLIVADAPEPWRDRLAAIGSTSGEVPVVSVVSGSAATPGLCERAGLAPGEALLVRPDGVIAARGGLEPGDPWLERALSGVSMR</sequence>
<keyword evidence="5" id="KW-0503">Monooxygenase</keyword>
<dbReference type="Gene3D" id="3.40.30.120">
    <property type="match status" value="1"/>
</dbReference>
<dbReference type="Gene3D" id="3.30.9.10">
    <property type="entry name" value="D-Amino Acid Oxidase, subunit A, domain 2"/>
    <property type="match status" value="1"/>
</dbReference>
<dbReference type="PANTHER" id="PTHR43004:SF19">
    <property type="entry name" value="BINDING MONOOXYGENASE, PUTATIVE (JCVI)-RELATED"/>
    <property type="match status" value="1"/>
</dbReference>
<dbReference type="InterPro" id="IPR050641">
    <property type="entry name" value="RIFMO-like"/>
</dbReference>
<dbReference type="EMBL" id="JBHTLY010000006">
    <property type="protein sequence ID" value="MFD1202732.1"/>
    <property type="molecule type" value="Genomic_DNA"/>
</dbReference>
<evidence type="ECO:0000313" key="5">
    <source>
        <dbReference type="EMBL" id="MFD1202732.1"/>
    </source>
</evidence>
<dbReference type="Proteomes" id="UP001597181">
    <property type="component" value="Unassembled WGS sequence"/>
</dbReference>
<evidence type="ECO:0000256" key="3">
    <source>
        <dbReference type="ARBA" id="ARBA00022827"/>
    </source>
</evidence>
<reference evidence="6" key="1">
    <citation type="journal article" date="2019" name="Int. J. Syst. Evol. Microbiol.">
        <title>The Global Catalogue of Microorganisms (GCM) 10K type strain sequencing project: providing services to taxonomists for standard genome sequencing and annotation.</title>
        <authorList>
            <consortium name="The Broad Institute Genomics Platform"/>
            <consortium name="The Broad Institute Genome Sequencing Center for Infectious Disease"/>
            <person name="Wu L."/>
            <person name="Ma J."/>
        </authorList>
    </citation>
    <scope>NUCLEOTIDE SEQUENCE [LARGE SCALE GENOMIC DNA]</scope>
    <source>
        <strain evidence="6">CCUG 50213</strain>
    </source>
</reference>
<keyword evidence="5" id="KW-0560">Oxidoreductase</keyword>
<evidence type="ECO:0000256" key="1">
    <source>
        <dbReference type="ARBA" id="ARBA00001974"/>
    </source>
</evidence>
<dbReference type="RefSeq" id="WP_343962728.1">
    <property type="nucleotide sequence ID" value="NZ_BAAAKZ010000017.1"/>
</dbReference>
<dbReference type="InterPro" id="IPR036188">
    <property type="entry name" value="FAD/NAD-bd_sf"/>
</dbReference>
<evidence type="ECO:0000256" key="2">
    <source>
        <dbReference type="ARBA" id="ARBA00022630"/>
    </source>
</evidence>
<dbReference type="Pfam" id="PF21274">
    <property type="entry name" value="Rng_hyd_C"/>
    <property type="match status" value="1"/>
</dbReference>
<proteinExistence type="predicted"/>
<keyword evidence="2" id="KW-0285">Flavoprotein</keyword>
<keyword evidence="3" id="KW-0274">FAD</keyword>
<comment type="cofactor">
    <cofactor evidence="1">
        <name>FAD</name>
        <dbReference type="ChEBI" id="CHEBI:57692"/>
    </cofactor>
</comment>
<evidence type="ECO:0000259" key="4">
    <source>
        <dbReference type="Pfam" id="PF01494"/>
    </source>
</evidence>
<accession>A0ABW3TQL8</accession>
<keyword evidence="6" id="KW-1185">Reference proteome</keyword>
<evidence type="ECO:0000313" key="6">
    <source>
        <dbReference type="Proteomes" id="UP001597181"/>
    </source>
</evidence>
<dbReference type="SUPFAM" id="SSF51905">
    <property type="entry name" value="FAD/NAD(P)-binding domain"/>
    <property type="match status" value="1"/>
</dbReference>
<dbReference type="InterPro" id="IPR002938">
    <property type="entry name" value="FAD-bd"/>
</dbReference>
<gene>
    <name evidence="5" type="ORF">ACFQ3U_12595</name>
</gene>
<name>A0ABW3TQL8_9MICO</name>
<feature type="domain" description="FAD-binding" evidence="4">
    <location>
        <begin position="8"/>
        <end position="360"/>
    </location>
</feature>
<protein>
    <submittedName>
        <fullName evidence="5">FAD-dependent monooxygenase</fullName>
    </submittedName>
</protein>
<comment type="caution">
    <text evidence="5">The sequence shown here is derived from an EMBL/GenBank/DDBJ whole genome shotgun (WGS) entry which is preliminary data.</text>
</comment>
<dbReference type="GO" id="GO:0004497">
    <property type="term" value="F:monooxygenase activity"/>
    <property type="evidence" value="ECO:0007669"/>
    <property type="project" value="UniProtKB-KW"/>
</dbReference>
<dbReference type="PRINTS" id="PR00420">
    <property type="entry name" value="RNGMNOXGNASE"/>
</dbReference>